<dbReference type="EMBL" id="MU118230">
    <property type="protein sequence ID" value="KAF9643400.1"/>
    <property type="molecule type" value="Genomic_DNA"/>
</dbReference>
<reference evidence="1" key="2">
    <citation type="journal article" date="2020" name="Nat. Commun.">
        <title>Large-scale genome sequencing of mycorrhizal fungi provides insights into the early evolution of symbiotic traits.</title>
        <authorList>
            <person name="Miyauchi S."/>
            <person name="Kiss E."/>
            <person name="Kuo A."/>
            <person name="Drula E."/>
            <person name="Kohler A."/>
            <person name="Sanchez-Garcia M."/>
            <person name="Morin E."/>
            <person name="Andreopoulos B."/>
            <person name="Barry K.W."/>
            <person name="Bonito G."/>
            <person name="Buee M."/>
            <person name="Carver A."/>
            <person name="Chen C."/>
            <person name="Cichocki N."/>
            <person name="Clum A."/>
            <person name="Culley D."/>
            <person name="Crous P.W."/>
            <person name="Fauchery L."/>
            <person name="Girlanda M."/>
            <person name="Hayes R.D."/>
            <person name="Keri Z."/>
            <person name="LaButti K."/>
            <person name="Lipzen A."/>
            <person name="Lombard V."/>
            <person name="Magnuson J."/>
            <person name="Maillard F."/>
            <person name="Murat C."/>
            <person name="Nolan M."/>
            <person name="Ohm R.A."/>
            <person name="Pangilinan J."/>
            <person name="Pereira M.F."/>
            <person name="Perotto S."/>
            <person name="Peter M."/>
            <person name="Pfister S."/>
            <person name="Riley R."/>
            <person name="Sitrit Y."/>
            <person name="Stielow J.B."/>
            <person name="Szollosi G."/>
            <person name="Zifcakova L."/>
            <person name="Stursova M."/>
            <person name="Spatafora J.W."/>
            <person name="Tedersoo L."/>
            <person name="Vaario L.M."/>
            <person name="Yamada A."/>
            <person name="Yan M."/>
            <person name="Wang P."/>
            <person name="Xu J."/>
            <person name="Bruns T."/>
            <person name="Baldrian P."/>
            <person name="Vilgalys R."/>
            <person name="Dunand C."/>
            <person name="Henrissat B."/>
            <person name="Grigoriev I.V."/>
            <person name="Hibbett D."/>
            <person name="Nagy L.G."/>
            <person name="Martin F.M."/>
        </authorList>
    </citation>
    <scope>NUCLEOTIDE SEQUENCE</scope>
    <source>
        <strain evidence="1">P2</strain>
    </source>
</reference>
<gene>
    <name evidence="1" type="ORF">BDM02DRAFT_3123498</name>
</gene>
<sequence>MARVSSPGTSRREQPEVAVTPTYSHAPSETELIILISLWHRRFTRLLYSTEHLEGAATRLRSRCIDFWGLHECNRGHSGKFRPVGTSRSVSPVRSLNVSPNHTLSSLQVAHRVPVSGLTRGMSGSSRSSDSEAPVGTFRLSTISLSFLVQLKGTLSRVFSVVSTVIRSPK</sequence>
<evidence type="ECO:0000313" key="1">
    <source>
        <dbReference type="EMBL" id="KAF9643400.1"/>
    </source>
</evidence>
<keyword evidence="2" id="KW-1185">Reference proteome</keyword>
<proteinExistence type="predicted"/>
<protein>
    <submittedName>
        <fullName evidence="1">Uncharacterized protein</fullName>
    </submittedName>
</protein>
<accession>A0ACB6Z0Y8</accession>
<comment type="caution">
    <text evidence="1">The sequence shown here is derived from an EMBL/GenBank/DDBJ whole genome shotgun (WGS) entry which is preliminary data.</text>
</comment>
<dbReference type="Proteomes" id="UP000886501">
    <property type="component" value="Unassembled WGS sequence"/>
</dbReference>
<organism evidence="1 2">
    <name type="scientific">Thelephora ganbajun</name>
    <name type="common">Ganba fungus</name>
    <dbReference type="NCBI Taxonomy" id="370292"/>
    <lineage>
        <taxon>Eukaryota</taxon>
        <taxon>Fungi</taxon>
        <taxon>Dikarya</taxon>
        <taxon>Basidiomycota</taxon>
        <taxon>Agaricomycotina</taxon>
        <taxon>Agaricomycetes</taxon>
        <taxon>Thelephorales</taxon>
        <taxon>Thelephoraceae</taxon>
        <taxon>Thelephora</taxon>
    </lineage>
</organism>
<evidence type="ECO:0000313" key="2">
    <source>
        <dbReference type="Proteomes" id="UP000886501"/>
    </source>
</evidence>
<reference evidence="1" key="1">
    <citation type="submission" date="2019-10" db="EMBL/GenBank/DDBJ databases">
        <authorList>
            <consortium name="DOE Joint Genome Institute"/>
            <person name="Kuo A."/>
            <person name="Miyauchi S."/>
            <person name="Kiss E."/>
            <person name="Drula E."/>
            <person name="Kohler A."/>
            <person name="Sanchez-Garcia M."/>
            <person name="Andreopoulos B."/>
            <person name="Barry K.W."/>
            <person name="Bonito G."/>
            <person name="Buee M."/>
            <person name="Carver A."/>
            <person name="Chen C."/>
            <person name="Cichocki N."/>
            <person name="Clum A."/>
            <person name="Culley D."/>
            <person name="Crous P.W."/>
            <person name="Fauchery L."/>
            <person name="Girlanda M."/>
            <person name="Hayes R."/>
            <person name="Keri Z."/>
            <person name="Labutti K."/>
            <person name="Lipzen A."/>
            <person name="Lombard V."/>
            <person name="Magnuson J."/>
            <person name="Maillard F."/>
            <person name="Morin E."/>
            <person name="Murat C."/>
            <person name="Nolan M."/>
            <person name="Ohm R."/>
            <person name="Pangilinan J."/>
            <person name="Pereira M."/>
            <person name="Perotto S."/>
            <person name="Peter M."/>
            <person name="Riley R."/>
            <person name="Sitrit Y."/>
            <person name="Stielow B."/>
            <person name="Szollosi G."/>
            <person name="Zifcakova L."/>
            <person name="Stursova M."/>
            <person name="Spatafora J.W."/>
            <person name="Tedersoo L."/>
            <person name="Vaario L.-M."/>
            <person name="Yamada A."/>
            <person name="Yan M."/>
            <person name="Wang P."/>
            <person name="Xu J."/>
            <person name="Bruns T."/>
            <person name="Baldrian P."/>
            <person name="Vilgalys R."/>
            <person name="Henrissat B."/>
            <person name="Grigoriev I.V."/>
            <person name="Hibbett D."/>
            <person name="Nagy L.G."/>
            <person name="Martin F.M."/>
        </authorList>
    </citation>
    <scope>NUCLEOTIDE SEQUENCE</scope>
    <source>
        <strain evidence="1">P2</strain>
    </source>
</reference>
<name>A0ACB6Z0Y8_THEGA</name>